<dbReference type="EMBL" id="SZQA01000015">
    <property type="protein sequence ID" value="TKK87508.1"/>
    <property type="molecule type" value="Genomic_DNA"/>
</dbReference>
<dbReference type="AlphaFoldDB" id="A0A4U3MDT6"/>
<name>A0A4U3MDT6_9ACTN</name>
<organism evidence="2 3">
    <name type="scientific">Herbidospora galbida</name>
    <dbReference type="NCBI Taxonomy" id="2575442"/>
    <lineage>
        <taxon>Bacteria</taxon>
        <taxon>Bacillati</taxon>
        <taxon>Actinomycetota</taxon>
        <taxon>Actinomycetes</taxon>
        <taxon>Streptosporangiales</taxon>
        <taxon>Streptosporangiaceae</taxon>
        <taxon>Herbidospora</taxon>
    </lineage>
</organism>
<sequence>MRLLGGLVAALAVVLVPSAPAFADNPPVASKTDLAQQAPAKKFERYSSGKRAYTKGSLTGVVTNPGAVIENADVKVSGKISDLTKGSGCGYAVFRITYQKGGNQPFTHKTFRDCTYKTPASYSFTYKKATLVELKVCSEAKTTKVSDQCLYGGVWKVVYATI</sequence>
<evidence type="ECO:0000313" key="3">
    <source>
        <dbReference type="Proteomes" id="UP000308705"/>
    </source>
</evidence>
<evidence type="ECO:0000313" key="2">
    <source>
        <dbReference type="EMBL" id="TKK87508.1"/>
    </source>
</evidence>
<comment type="caution">
    <text evidence="2">The sequence shown here is derived from an EMBL/GenBank/DDBJ whole genome shotgun (WGS) entry which is preliminary data.</text>
</comment>
<protein>
    <submittedName>
        <fullName evidence="2">Uncharacterized protein</fullName>
    </submittedName>
</protein>
<evidence type="ECO:0000256" key="1">
    <source>
        <dbReference type="SAM" id="SignalP"/>
    </source>
</evidence>
<dbReference type="Proteomes" id="UP000308705">
    <property type="component" value="Unassembled WGS sequence"/>
</dbReference>
<keyword evidence="1" id="KW-0732">Signal</keyword>
<dbReference type="RefSeq" id="WP_137248025.1">
    <property type="nucleotide sequence ID" value="NZ_SZQA01000015.1"/>
</dbReference>
<gene>
    <name evidence="2" type="ORF">FDA94_16905</name>
</gene>
<accession>A0A4U3MDT6</accession>
<keyword evidence="3" id="KW-1185">Reference proteome</keyword>
<proteinExistence type="predicted"/>
<dbReference type="OrthoDB" id="3535437at2"/>
<reference evidence="2 3" key="1">
    <citation type="submission" date="2019-04" db="EMBL/GenBank/DDBJ databases">
        <title>Herbidospora sp. NEAU-GS14.nov., a novel actinomycete isolated from soil.</title>
        <authorList>
            <person name="Han L."/>
        </authorList>
    </citation>
    <scope>NUCLEOTIDE SEQUENCE [LARGE SCALE GENOMIC DNA]</scope>
    <source>
        <strain evidence="2 3">NEAU-GS14</strain>
    </source>
</reference>
<feature type="signal peptide" evidence="1">
    <location>
        <begin position="1"/>
        <end position="23"/>
    </location>
</feature>
<feature type="chain" id="PRO_5020655261" evidence="1">
    <location>
        <begin position="24"/>
        <end position="162"/>
    </location>
</feature>